<name>A0ABT2EH60_9GAMM</name>
<keyword evidence="2" id="KW-0472">Membrane</keyword>
<dbReference type="RefSeq" id="WP_259037449.1">
    <property type="nucleotide sequence ID" value="NZ_JAJISC010000009.1"/>
</dbReference>
<keyword evidence="2" id="KW-1133">Transmembrane helix</keyword>
<protein>
    <recommendedName>
        <fullName evidence="5">RDD family protein</fullName>
    </recommendedName>
</protein>
<reference evidence="3" key="1">
    <citation type="submission" date="2021-11" db="EMBL/GenBank/DDBJ databases">
        <title>Halomonas sp., isolated from a coastal aquaculture zone in Dongshan Bay.</title>
        <authorList>
            <person name="Lin W."/>
        </authorList>
    </citation>
    <scope>NUCLEOTIDE SEQUENCE</scope>
    <source>
        <strain evidence="3">Yzlin-01</strain>
    </source>
</reference>
<evidence type="ECO:0008006" key="5">
    <source>
        <dbReference type="Google" id="ProtNLM"/>
    </source>
</evidence>
<proteinExistence type="predicted"/>
<keyword evidence="4" id="KW-1185">Reference proteome</keyword>
<evidence type="ECO:0000256" key="2">
    <source>
        <dbReference type="SAM" id="Phobius"/>
    </source>
</evidence>
<evidence type="ECO:0000313" key="3">
    <source>
        <dbReference type="EMBL" id="MCS2610952.1"/>
    </source>
</evidence>
<gene>
    <name evidence="3" type="ORF">LLY24_16675</name>
</gene>
<comment type="caution">
    <text evidence="3">The sequence shown here is derived from an EMBL/GenBank/DDBJ whole genome shotgun (WGS) entry which is preliminary data.</text>
</comment>
<organism evidence="3 4">
    <name type="scientific">Halomonas dongshanensis</name>
    <dbReference type="NCBI Taxonomy" id="2890835"/>
    <lineage>
        <taxon>Bacteria</taxon>
        <taxon>Pseudomonadati</taxon>
        <taxon>Pseudomonadota</taxon>
        <taxon>Gammaproteobacteria</taxon>
        <taxon>Oceanospirillales</taxon>
        <taxon>Halomonadaceae</taxon>
        <taxon>Halomonas</taxon>
    </lineage>
</organism>
<keyword evidence="2" id="KW-0812">Transmembrane</keyword>
<accession>A0ABT2EH60</accession>
<feature type="region of interest" description="Disordered" evidence="1">
    <location>
        <begin position="1"/>
        <end position="20"/>
    </location>
</feature>
<sequence length="55" mass="6259">MARQGRHGATRRQPKTSKEPTFERWLDRWLDTVVTVAVVTALVIGISAVIAHWVF</sequence>
<dbReference type="EMBL" id="JAJISC010000009">
    <property type="protein sequence ID" value="MCS2610952.1"/>
    <property type="molecule type" value="Genomic_DNA"/>
</dbReference>
<evidence type="ECO:0000313" key="4">
    <source>
        <dbReference type="Proteomes" id="UP001165542"/>
    </source>
</evidence>
<feature type="transmembrane region" description="Helical" evidence="2">
    <location>
        <begin position="33"/>
        <end position="54"/>
    </location>
</feature>
<dbReference type="Proteomes" id="UP001165542">
    <property type="component" value="Unassembled WGS sequence"/>
</dbReference>
<feature type="compositionally biased region" description="Basic residues" evidence="1">
    <location>
        <begin position="1"/>
        <end position="15"/>
    </location>
</feature>
<evidence type="ECO:0000256" key="1">
    <source>
        <dbReference type="SAM" id="MobiDB-lite"/>
    </source>
</evidence>